<keyword evidence="4 7" id="KW-0812">Transmembrane</keyword>
<feature type="transmembrane region" description="Helical" evidence="7">
    <location>
        <begin position="281"/>
        <end position="306"/>
    </location>
</feature>
<reference evidence="10 11" key="1">
    <citation type="submission" date="2016-11" db="EMBL/GenBank/DDBJ databases">
        <authorList>
            <person name="Jaros S."/>
            <person name="Januszkiewicz K."/>
            <person name="Wedrychowicz H."/>
        </authorList>
    </citation>
    <scope>NUCLEOTIDE SEQUENCE [LARGE SCALE GENOMIC DNA]</scope>
    <source>
        <strain evidence="10 11">BPI-34</strain>
    </source>
</reference>
<dbReference type="Pfam" id="PF02687">
    <property type="entry name" value="FtsX"/>
    <property type="match status" value="1"/>
</dbReference>
<feature type="transmembrane region" description="Helical" evidence="7">
    <location>
        <begin position="28"/>
        <end position="50"/>
    </location>
</feature>
<evidence type="ECO:0000256" key="4">
    <source>
        <dbReference type="ARBA" id="ARBA00022692"/>
    </source>
</evidence>
<keyword evidence="6 7" id="KW-0472">Membrane</keyword>
<dbReference type="InterPro" id="IPR051447">
    <property type="entry name" value="Lipoprotein-release_system"/>
</dbReference>
<name>A0A1M7E5I6_XYLRU</name>
<dbReference type="Pfam" id="PF12704">
    <property type="entry name" value="MacB_PCD"/>
    <property type="match status" value="1"/>
</dbReference>
<keyword evidence="10" id="KW-0449">Lipoprotein</keyword>
<comment type="subcellular location">
    <subcellularLocation>
        <location evidence="1">Cell membrane</location>
        <topology evidence="1">Multi-pass membrane protein</topology>
    </subcellularLocation>
</comment>
<evidence type="ECO:0000259" key="9">
    <source>
        <dbReference type="Pfam" id="PF12704"/>
    </source>
</evidence>
<dbReference type="RefSeq" id="WP_073043178.1">
    <property type="nucleotide sequence ID" value="NZ_FOLF01000002.1"/>
</dbReference>
<evidence type="ECO:0000256" key="6">
    <source>
        <dbReference type="ARBA" id="ARBA00023136"/>
    </source>
</evidence>
<evidence type="ECO:0000256" key="2">
    <source>
        <dbReference type="ARBA" id="ARBA00005236"/>
    </source>
</evidence>
<evidence type="ECO:0000313" key="10">
    <source>
        <dbReference type="EMBL" id="SHL87025.1"/>
    </source>
</evidence>
<keyword evidence="5 7" id="KW-1133">Transmembrane helix</keyword>
<dbReference type="OrthoDB" id="1522670at2"/>
<feature type="domain" description="MacB-like periplasmic core" evidence="9">
    <location>
        <begin position="28"/>
        <end position="243"/>
    </location>
</feature>
<feature type="transmembrane region" description="Helical" evidence="7">
    <location>
        <begin position="327"/>
        <end position="353"/>
    </location>
</feature>
<comment type="similarity">
    <text evidence="2">Belongs to the ABC-4 integral membrane protein family. LolC/E subfamily.</text>
</comment>
<dbReference type="GO" id="GO:0098797">
    <property type="term" value="C:plasma membrane protein complex"/>
    <property type="evidence" value="ECO:0007669"/>
    <property type="project" value="TreeGrafter"/>
</dbReference>
<evidence type="ECO:0000256" key="1">
    <source>
        <dbReference type="ARBA" id="ARBA00004651"/>
    </source>
</evidence>
<evidence type="ECO:0000256" key="7">
    <source>
        <dbReference type="SAM" id="Phobius"/>
    </source>
</evidence>
<dbReference type="GO" id="GO:0044874">
    <property type="term" value="P:lipoprotein localization to outer membrane"/>
    <property type="evidence" value="ECO:0007669"/>
    <property type="project" value="TreeGrafter"/>
</dbReference>
<evidence type="ECO:0000256" key="5">
    <source>
        <dbReference type="ARBA" id="ARBA00022989"/>
    </source>
</evidence>
<dbReference type="InterPro" id="IPR025857">
    <property type="entry name" value="MacB_PCD"/>
</dbReference>
<proteinExistence type="inferred from homology"/>
<feature type="transmembrane region" description="Helical" evidence="7">
    <location>
        <begin position="380"/>
        <end position="403"/>
    </location>
</feature>
<gene>
    <name evidence="10" type="ORF">SAMN04488494_0962</name>
</gene>
<dbReference type="EMBL" id="FRCJ01000001">
    <property type="protein sequence ID" value="SHL87025.1"/>
    <property type="molecule type" value="Genomic_DNA"/>
</dbReference>
<dbReference type="Proteomes" id="UP000184280">
    <property type="component" value="Unassembled WGS sequence"/>
</dbReference>
<dbReference type="PANTHER" id="PTHR30489:SF0">
    <property type="entry name" value="LIPOPROTEIN-RELEASING SYSTEM TRANSMEMBRANE PROTEIN LOLE"/>
    <property type="match status" value="1"/>
</dbReference>
<sequence length="415" mass="46513">MNFPLYIAKRIYSDQGDKRKVSRPAIRIATIGVAIGLAVMIVTVSVVLGFKHTIRDKVVGFGSHIQVHNIMNYNGSDPHPICANDSLMKAVGKLPGVAKAERFSMTQGILKTDEDFLGIAIKGIAEEYDTTFLSQHLIAGNITSFSDKTSKYKLLVSKMISDKMRLKVGDKVFGYFIDNQDVRTRKFTISGIYQTNMTRFDETLCFTDLHTANKLNGWTDNQATGIEVLVKDFEKVNETANQFIDNINRTSDEQGNSLTSETIYELYPQVFSWLELLDINVWIILALMVCVAGFTMISGLLIIILERTQMIGILKALGARNKTVRHTFLWFSVFIIGQGLFWGNIVGIGIVLLQKYTGFITLDPQTYYVSEAPMELNLPLVALINIATLLICVFVLIAPSYLISHIHPAKSMRYE</sequence>
<protein>
    <submittedName>
        <fullName evidence="10">Lipoprotein-releasing system permease protein</fullName>
    </submittedName>
</protein>
<feature type="domain" description="ABC3 transporter permease C-terminal" evidence="8">
    <location>
        <begin position="283"/>
        <end position="408"/>
    </location>
</feature>
<evidence type="ECO:0000259" key="8">
    <source>
        <dbReference type="Pfam" id="PF02687"/>
    </source>
</evidence>
<accession>A0A1M7E5I6</accession>
<dbReference type="InterPro" id="IPR003838">
    <property type="entry name" value="ABC3_permease_C"/>
</dbReference>
<evidence type="ECO:0000256" key="3">
    <source>
        <dbReference type="ARBA" id="ARBA00022475"/>
    </source>
</evidence>
<dbReference type="PANTHER" id="PTHR30489">
    <property type="entry name" value="LIPOPROTEIN-RELEASING SYSTEM TRANSMEMBRANE PROTEIN LOLE"/>
    <property type="match status" value="1"/>
</dbReference>
<dbReference type="AlphaFoldDB" id="A0A1M7E5I6"/>
<organism evidence="10 11">
    <name type="scientific">Xylanibacter ruminicola</name>
    <name type="common">Prevotella ruminicola</name>
    <dbReference type="NCBI Taxonomy" id="839"/>
    <lineage>
        <taxon>Bacteria</taxon>
        <taxon>Pseudomonadati</taxon>
        <taxon>Bacteroidota</taxon>
        <taxon>Bacteroidia</taxon>
        <taxon>Bacteroidales</taxon>
        <taxon>Prevotellaceae</taxon>
        <taxon>Xylanibacter</taxon>
    </lineage>
</organism>
<evidence type="ECO:0000313" key="11">
    <source>
        <dbReference type="Proteomes" id="UP000184280"/>
    </source>
</evidence>
<keyword evidence="3" id="KW-1003">Cell membrane</keyword>